<feature type="region of interest" description="Disordered" evidence="1">
    <location>
        <begin position="1"/>
        <end position="20"/>
    </location>
</feature>
<proteinExistence type="predicted"/>
<keyword evidence="3" id="KW-1185">Reference proteome</keyword>
<name>A0A0U1NUK0_9BACI</name>
<organism evidence="2 3">
    <name type="scientific">Neobacillus massiliamazoniensis</name>
    <dbReference type="NCBI Taxonomy" id="1499688"/>
    <lineage>
        <taxon>Bacteria</taxon>
        <taxon>Bacillati</taxon>
        <taxon>Bacillota</taxon>
        <taxon>Bacilli</taxon>
        <taxon>Bacillales</taxon>
        <taxon>Bacillaceae</taxon>
        <taxon>Neobacillus</taxon>
    </lineage>
</organism>
<dbReference type="Pfam" id="PF13217">
    <property type="entry name" value="DUF4025"/>
    <property type="match status" value="1"/>
</dbReference>
<dbReference type="Proteomes" id="UP000199087">
    <property type="component" value="Unassembled WGS sequence"/>
</dbReference>
<dbReference type="InterPro" id="IPR025100">
    <property type="entry name" value="DUF4025"/>
</dbReference>
<dbReference type="RefSeq" id="WP_090632884.1">
    <property type="nucleotide sequence ID" value="NZ_CVRB01000001.1"/>
</dbReference>
<dbReference type="EMBL" id="CVRB01000001">
    <property type="protein sequence ID" value="CRK81645.1"/>
    <property type="molecule type" value="Genomic_DNA"/>
</dbReference>
<evidence type="ECO:0000313" key="3">
    <source>
        <dbReference type="Proteomes" id="UP000199087"/>
    </source>
</evidence>
<dbReference type="STRING" id="1499688.BN000_01554"/>
<sequence>MGKKNQNESMEAAGRSFYTGDYKKSDPVSSGFATTHEQVSDTYAEGTIDAALEGAQE</sequence>
<gene>
    <name evidence="2" type="primary">yozQ</name>
    <name evidence="2" type="ORF">BN000_01554</name>
</gene>
<evidence type="ECO:0000313" key="2">
    <source>
        <dbReference type="EMBL" id="CRK81645.1"/>
    </source>
</evidence>
<dbReference type="OrthoDB" id="2476089at2"/>
<evidence type="ECO:0000256" key="1">
    <source>
        <dbReference type="SAM" id="MobiDB-lite"/>
    </source>
</evidence>
<dbReference type="AlphaFoldDB" id="A0A0U1NUK0"/>
<protein>
    <submittedName>
        <fullName evidence="2">Sporulation protein YozQ</fullName>
    </submittedName>
</protein>
<reference evidence="3" key="1">
    <citation type="submission" date="2015-05" db="EMBL/GenBank/DDBJ databases">
        <authorList>
            <person name="Urmite Genomes"/>
        </authorList>
    </citation>
    <scope>NUCLEOTIDE SEQUENCE [LARGE SCALE GENOMIC DNA]</scope>
    <source>
        <strain evidence="3">LF1</strain>
    </source>
</reference>
<accession>A0A0U1NUK0</accession>